<dbReference type="Proteomes" id="UP001286313">
    <property type="component" value="Unassembled WGS sequence"/>
</dbReference>
<dbReference type="EMBL" id="JAWQEG010001563">
    <property type="protein sequence ID" value="KAK3878309.1"/>
    <property type="molecule type" value="Genomic_DNA"/>
</dbReference>
<keyword evidence="2" id="KW-1185">Reference proteome</keyword>
<gene>
    <name evidence="1" type="ORF">Pcinc_017050</name>
</gene>
<sequence length="94" mass="10162">MSAHMCSTISCHTFPHVKYLSWSSRRHHNSLHMVESGEATHSSPIRRSPCTGVTGLGGVGQSVTRSRWTLVLSVLSSAKVVYYAVSPPVTGLLP</sequence>
<proteinExistence type="predicted"/>
<comment type="caution">
    <text evidence="1">The sequence shown here is derived from an EMBL/GenBank/DDBJ whole genome shotgun (WGS) entry which is preliminary data.</text>
</comment>
<accession>A0AAE1FPW4</accession>
<dbReference type="AlphaFoldDB" id="A0AAE1FPW4"/>
<reference evidence="1" key="1">
    <citation type="submission" date="2023-10" db="EMBL/GenBank/DDBJ databases">
        <title>Genome assemblies of two species of porcelain crab, Petrolisthes cinctipes and Petrolisthes manimaculis (Anomura: Porcellanidae).</title>
        <authorList>
            <person name="Angst P."/>
        </authorList>
    </citation>
    <scope>NUCLEOTIDE SEQUENCE</scope>
    <source>
        <strain evidence="1">PB745_01</strain>
        <tissue evidence="1">Gill</tissue>
    </source>
</reference>
<organism evidence="1 2">
    <name type="scientific">Petrolisthes cinctipes</name>
    <name type="common">Flat porcelain crab</name>
    <dbReference type="NCBI Taxonomy" id="88211"/>
    <lineage>
        <taxon>Eukaryota</taxon>
        <taxon>Metazoa</taxon>
        <taxon>Ecdysozoa</taxon>
        <taxon>Arthropoda</taxon>
        <taxon>Crustacea</taxon>
        <taxon>Multicrustacea</taxon>
        <taxon>Malacostraca</taxon>
        <taxon>Eumalacostraca</taxon>
        <taxon>Eucarida</taxon>
        <taxon>Decapoda</taxon>
        <taxon>Pleocyemata</taxon>
        <taxon>Anomura</taxon>
        <taxon>Galatheoidea</taxon>
        <taxon>Porcellanidae</taxon>
        <taxon>Petrolisthes</taxon>
    </lineage>
</organism>
<protein>
    <submittedName>
        <fullName evidence="1">Uncharacterized protein</fullName>
    </submittedName>
</protein>
<evidence type="ECO:0000313" key="2">
    <source>
        <dbReference type="Proteomes" id="UP001286313"/>
    </source>
</evidence>
<name>A0AAE1FPW4_PETCI</name>
<evidence type="ECO:0000313" key="1">
    <source>
        <dbReference type="EMBL" id="KAK3878309.1"/>
    </source>
</evidence>